<keyword evidence="4" id="KW-1185">Reference proteome</keyword>
<dbReference type="RefSeq" id="WP_159269001.1">
    <property type="nucleotide sequence ID" value="NZ_CACSIK010000001.1"/>
</dbReference>
<dbReference type="AlphaFoldDB" id="A0A5S9Q2C5"/>
<dbReference type="Proteomes" id="UP000435877">
    <property type="component" value="Unassembled WGS sequence"/>
</dbReference>
<evidence type="ECO:0000313" key="4">
    <source>
        <dbReference type="Proteomes" id="UP000435877"/>
    </source>
</evidence>
<dbReference type="EMBL" id="CACSIM010000004">
    <property type="protein sequence ID" value="CAA0111233.1"/>
    <property type="molecule type" value="Genomic_DNA"/>
</dbReference>
<dbReference type="Proteomes" id="UP000439591">
    <property type="component" value="Unassembled WGS sequence"/>
</dbReference>
<proteinExistence type="predicted"/>
<evidence type="ECO:0000313" key="3">
    <source>
        <dbReference type="EMBL" id="CAA0111233.1"/>
    </source>
</evidence>
<evidence type="ECO:0000313" key="5">
    <source>
        <dbReference type="Proteomes" id="UP000439591"/>
    </source>
</evidence>
<keyword evidence="1" id="KW-0732">Signal</keyword>
<feature type="signal peptide" evidence="1">
    <location>
        <begin position="1"/>
        <end position="23"/>
    </location>
</feature>
<sequence>MNKPTTLAAKILIAIAVLMTLQACTTRPSRHIEFKTEYIGIEQRWDSDSKAKEENVRNIEFGNFNVINGSLHFSPQTHYILQEYNFEHYEEYDRTHFGPKWNFILFPVIGWMACLFDITECFGWTTDWSDWSSSKSKNEQPNGNIQEKTYSKLPYDTTVSLAFSGQLPSGKVYTSPSEKLWRGVGPVDVKRKVQKWPEKPTTLSVQFNIAHKEESYDTRYDFTDTEIASLTLESDSWNSHDENRHKYFYQLTSALKAENHSAALAAFKKLEDMDFEKPESFWYRYALSAKKAGKPDIAATKARQYLKVAIKRTYEKEATVMIPDIK</sequence>
<evidence type="ECO:0000256" key="1">
    <source>
        <dbReference type="SAM" id="SignalP"/>
    </source>
</evidence>
<organism evidence="3 5">
    <name type="scientific">Zhongshania aliphaticivorans</name>
    <dbReference type="NCBI Taxonomy" id="1470434"/>
    <lineage>
        <taxon>Bacteria</taxon>
        <taxon>Pseudomonadati</taxon>
        <taxon>Pseudomonadota</taxon>
        <taxon>Gammaproteobacteria</taxon>
        <taxon>Cellvibrionales</taxon>
        <taxon>Spongiibacteraceae</taxon>
        <taxon>Zhongshania</taxon>
    </lineage>
</organism>
<dbReference type="EMBL" id="CACSIK010000001">
    <property type="protein sequence ID" value="CAA0093376.1"/>
    <property type="molecule type" value="Genomic_DNA"/>
</dbReference>
<accession>A0A5S9Q2C5</accession>
<name>A0A5S9Q2C5_9GAMM</name>
<feature type="chain" id="PRO_5036150552" evidence="1">
    <location>
        <begin position="24"/>
        <end position="326"/>
    </location>
</feature>
<gene>
    <name evidence="2" type="ORF">IHBHHGIJ_02463</name>
    <name evidence="3" type="ORF">KFEGEMFD_02650</name>
</gene>
<dbReference type="OrthoDB" id="5733274at2"/>
<reference evidence="4 5" key="1">
    <citation type="submission" date="2019-11" db="EMBL/GenBank/DDBJ databases">
        <authorList>
            <person name="Holert J."/>
        </authorList>
    </citation>
    <scope>NUCLEOTIDE SEQUENCE [LARGE SCALE GENOMIC DNA]</scope>
    <source>
        <strain evidence="3">BC3_2A</strain>
        <strain evidence="2">SB11_1A</strain>
    </source>
</reference>
<protein>
    <submittedName>
        <fullName evidence="3">Uncharacterized protein</fullName>
    </submittedName>
</protein>
<dbReference type="PROSITE" id="PS51257">
    <property type="entry name" value="PROKAR_LIPOPROTEIN"/>
    <property type="match status" value="1"/>
</dbReference>
<evidence type="ECO:0000313" key="2">
    <source>
        <dbReference type="EMBL" id="CAA0093376.1"/>
    </source>
</evidence>